<protein>
    <submittedName>
        <fullName evidence="2">Uncharacterized protein</fullName>
    </submittedName>
</protein>
<sequence>GDGSPGNVMVVVDNENGSGWKTVINTSEERVKDMAMEFANQRCRKMMGQVMEDATKLKAMHLEDGSFGQPNNRSRTSLYTILDIGDLRFNAPPHTAQHNEDVVDCNGGNPKLLN</sequence>
<reference evidence="2 3" key="1">
    <citation type="journal article" date="2014" name="Am. J. Bot.">
        <title>Genome assembly and annotation for red clover (Trifolium pratense; Fabaceae).</title>
        <authorList>
            <person name="Istvanek J."/>
            <person name="Jaros M."/>
            <person name="Krenek A."/>
            <person name="Repkova J."/>
        </authorList>
    </citation>
    <scope>NUCLEOTIDE SEQUENCE [LARGE SCALE GENOMIC DNA]</scope>
    <source>
        <strain evidence="3">cv. Tatra</strain>
        <tissue evidence="2">Young leaves</tissue>
    </source>
</reference>
<evidence type="ECO:0000313" key="2">
    <source>
        <dbReference type="EMBL" id="PNY15316.1"/>
    </source>
</evidence>
<name>A0A2K3PJ51_TRIPR</name>
<comment type="caution">
    <text evidence="2">The sequence shown here is derived from an EMBL/GenBank/DDBJ whole genome shotgun (WGS) entry which is preliminary data.</text>
</comment>
<reference evidence="2 3" key="2">
    <citation type="journal article" date="2017" name="Front. Plant Sci.">
        <title>Gene Classification and Mining of Molecular Markers Useful in Red Clover (Trifolium pratense) Breeding.</title>
        <authorList>
            <person name="Istvanek J."/>
            <person name="Dluhosova J."/>
            <person name="Dluhos P."/>
            <person name="Patkova L."/>
            <person name="Nedelnik J."/>
            <person name="Repkova J."/>
        </authorList>
    </citation>
    <scope>NUCLEOTIDE SEQUENCE [LARGE SCALE GENOMIC DNA]</scope>
    <source>
        <strain evidence="3">cv. Tatra</strain>
        <tissue evidence="2">Young leaves</tissue>
    </source>
</reference>
<dbReference type="AlphaFoldDB" id="A0A2K3PJ51"/>
<gene>
    <name evidence="2" type="ORF">L195_g012010</name>
</gene>
<feature type="region of interest" description="Disordered" evidence="1">
    <location>
        <begin position="93"/>
        <end position="114"/>
    </location>
</feature>
<dbReference type="EMBL" id="ASHM01007572">
    <property type="protein sequence ID" value="PNY15316.1"/>
    <property type="molecule type" value="Genomic_DNA"/>
</dbReference>
<dbReference type="Proteomes" id="UP000236291">
    <property type="component" value="Unassembled WGS sequence"/>
</dbReference>
<evidence type="ECO:0000313" key="3">
    <source>
        <dbReference type="Proteomes" id="UP000236291"/>
    </source>
</evidence>
<organism evidence="2 3">
    <name type="scientific">Trifolium pratense</name>
    <name type="common">Red clover</name>
    <dbReference type="NCBI Taxonomy" id="57577"/>
    <lineage>
        <taxon>Eukaryota</taxon>
        <taxon>Viridiplantae</taxon>
        <taxon>Streptophyta</taxon>
        <taxon>Embryophyta</taxon>
        <taxon>Tracheophyta</taxon>
        <taxon>Spermatophyta</taxon>
        <taxon>Magnoliopsida</taxon>
        <taxon>eudicotyledons</taxon>
        <taxon>Gunneridae</taxon>
        <taxon>Pentapetalae</taxon>
        <taxon>rosids</taxon>
        <taxon>fabids</taxon>
        <taxon>Fabales</taxon>
        <taxon>Fabaceae</taxon>
        <taxon>Papilionoideae</taxon>
        <taxon>50 kb inversion clade</taxon>
        <taxon>NPAAA clade</taxon>
        <taxon>Hologalegina</taxon>
        <taxon>IRL clade</taxon>
        <taxon>Trifolieae</taxon>
        <taxon>Trifolium</taxon>
    </lineage>
</organism>
<evidence type="ECO:0000256" key="1">
    <source>
        <dbReference type="SAM" id="MobiDB-lite"/>
    </source>
</evidence>
<feature type="non-terminal residue" evidence="2">
    <location>
        <position position="1"/>
    </location>
</feature>
<proteinExistence type="predicted"/>
<accession>A0A2K3PJ51</accession>